<reference evidence="1" key="1">
    <citation type="journal article" date="1997" name="Proc. Natl. Acad. Sci. U.S.A.">
        <title>Complete nucleotide sequence of the chloroplast genome from the green alga Chlorella vulgaris: the existence of genes possibly involved in chloroplast division.</title>
        <authorList>
            <person name="Wakasugi T."/>
            <person name="Nagai T."/>
            <person name="Kapoor M."/>
            <person name="Sugita M."/>
            <person name="Ito M."/>
            <person name="Ito S."/>
            <person name="Tsudzuki J."/>
            <person name="Nakashima K."/>
            <person name="Tsudzuki T."/>
            <person name="Suzuki Y."/>
            <person name="Hamada A."/>
            <person name="Ohta T."/>
            <person name="Inamura A."/>
            <person name="Yoshinaga K."/>
            <person name="Sugiura M."/>
        </authorList>
    </citation>
    <scope>NUCLEOTIDE SEQUENCE</scope>
</reference>
<dbReference type="GeneID" id="1457415"/>
<accession>V9H0R9</accession>
<dbReference type="AlphaFoldDB" id="V9H0R9"/>
<proteinExistence type="predicted"/>
<dbReference type="RefSeq" id="NP_045803.1">
    <property type="nucleotide sequence ID" value="NC_001865.1"/>
</dbReference>
<protein>
    <submittedName>
        <fullName evidence="1">Uncharacterized protein</fullName>
    </submittedName>
</protein>
<keyword evidence="1" id="KW-0150">Chloroplast</keyword>
<geneLocation type="chloroplast" evidence="1"/>
<sequence length="91" mass="10264">MHCNAASRPGLTGKEKPPAVFVLFFFSKKKKEQEGSNFSLNHLYGESLMHDCPTITEFGTALGDIIKRNKEIEDKIDGILKNKSNPSRRRV</sequence>
<dbReference type="EMBL" id="AB001684">
    <property type="protein sequence ID" value="BAA57878.1"/>
    <property type="molecule type" value="Genomic_DNA"/>
</dbReference>
<organism evidence="1">
    <name type="scientific">Chlorella vulgaris</name>
    <name type="common">Green alga</name>
    <dbReference type="NCBI Taxonomy" id="3077"/>
    <lineage>
        <taxon>Eukaryota</taxon>
        <taxon>Viridiplantae</taxon>
        <taxon>Chlorophyta</taxon>
        <taxon>core chlorophytes</taxon>
        <taxon>Trebouxiophyceae</taxon>
        <taxon>Chlorellales</taxon>
        <taxon>Chlorellaceae</taxon>
        <taxon>Chlorella clade</taxon>
        <taxon>Chlorella</taxon>
    </lineage>
</organism>
<name>V9H0R9_CHLVU</name>
<keyword evidence="1" id="KW-0934">Plastid</keyword>
<evidence type="ECO:0000313" key="1">
    <source>
        <dbReference type="EMBL" id="BAA57878.1"/>
    </source>
</evidence>